<evidence type="ECO:0000259" key="2">
    <source>
        <dbReference type="Pfam" id="PF13421"/>
    </source>
</evidence>
<reference evidence="3" key="2">
    <citation type="submission" date="2021-04" db="EMBL/GenBank/DDBJ databases">
        <authorList>
            <person name="Gilroy R."/>
        </authorList>
    </citation>
    <scope>NUCLEOTIDE SEQUENCE</scope>
    <source>
        <strain evidence="3">5134</strain>
    </source>
</reference>
<reference evidence="3" key="1">
    <citation type="journal article" date="2021" name="PeerJ">
        <title>Extensive microbial diversity within the chicken gut microbiome revealed by metagenomics and culture.</title>
        <authorList>
            <person name="Gilroy R."/>
            <person name="Ravi A."/>
            <person name="Getino M."/>
            <person name="Pursley I."/>
            <person name="Horton D.L."/>
            <person name="Alikhan N.F."/>
            <person name="Baker D."/>
            <person name="Gharbi K."/>
            <person name="Hall N."/>
            <person name="Watson M."/>
            <person name="Adriaenssens E.M."/>
            <person name="Foster-Nyarko E."/>
            <person name="Jarju S."/>
            <person name="Secka A."/>
            <person name="Antonio M."/>
            <person name="Oren A."/>
            <person name="Chaudhuri R.R."/>
            <person name="La Ragione R."/>
            <person name="Hildebrand F."/>
            <person name="Pallen M.J."/>
        </authorList>
    </citation>
    <scope>NUCLEOTIDE SEQUENCE</scope>
    <source>
        <strain evidence="3">5134</strain>
    </source>
</reference>
<organism evidence="3 4">
    <name type="scientific">Candidatus Alistipes intestinigallinarum</name>
    <dbReference type="NCBI Taxonomy" id="2838440"/>
    <lineage>
        <taxon>Bacteria</taxon>
        <taxon>Pseudomonadati</taxon>
        <taxon>Bacteroidota</taxon>
        <taxon>Bacteroidia</taxon>
        <taxon>Bacteroidales</taxon>
        <taxon>Rikenellaceae</taxon>
        <taxon>Alistipes</taxon>
    </lineage>
</organism>
<comment type="caution">
    <text evidence="3">The sequence shown here is derived from an EMBL/GenBank/DDBJ whole genome shotgun (WGS) entry which is preliminary data.</text>
</comment>
<feature type="domain" description="DZANK-type" evidence="1">
    <location>
        <begin position="329"/>
        <end position="371"/>
    </location>
</feature>
<dbReference type="CDD" id="cd03408">
    <property type="entry name" value="SPFH_like_u1"/>
    <property type="match status" value="1"/>
</dbReference>
<protein>
    <submittedName>
        <fullName evidence="3">SPFH domain-containing protein</fullName>
    </submittedName>
</protein>
<gene>
    <name evidence="3" type="ORF">H9828_04595</name>
</gene>
<dbReference type="InterPro" id="IPR033880">
    <property type="entry name" value="SPFH_YdjI"/>
</dbReference>
<dbReference type="Pfam" id="PF13421">
    <property type="entry name" value="Band_7_1"/>
    <property type="match status" value="1"/>
</dbReference>
<evidence type="ECO:0000259" key="1">
    <source>
        <dbReference type="Pfam" id="PF12773"/>
    </source>
</evidence>
<dbReference type="InterPro" id="IPR025874">
    <property type="entry name" value="DZR"/>
</dbReference>
<dbReference type="AlphaFoldDB" id="A0A9D2CCK2"/>
<name>A0A9D2CCK2_9BACT</name>
<dbReference type="EMBL" id="DXDA01000037">
    <property type="protein sequence ID" value="HIY68675.1"/>
    <property type="molecule type" value="Genomic_DNA"/>
</dbReference>
<feature type="domain" description="SPFH" evidence="2">
    <location>
        <begin position="20"/>
        <end position="235"/>
    </location>
</feature>
<feature type="domain" description="DZANK-type" evidence="1">
    <location>
        <begin position="381"/>
        <end position="427"/>
    </location>
</feature>
<sequence>MAIIDLVRWAPQEGETIFAWRFPHTNLSTYTQLIVQESQEAVLFSKGQIMGKFGPGKHTLNTENLPVLRSLYGIPFGGRNPFTAEVWFVNRIQTFSIDWSIDRMAIHDADYNTQLPLTASGQYGLVVSDAEKFLVKIVGTRSEFTQRDLTEQFTGEFTTKTKSTILQYMLKHRVGFKQISAYLDMISEYLKSAMNPFWADLGLQLTKFYVSTIEIDDSTPDGRRVKEAIAQQAAMSITGHTWQQEQMFDTAKSAIGGLGDNSGGLLGGLLAVNMMGGLGGGNVAGVMQPQYNQPTFGGPGAATPGPAVPGNPMGGAVPGGEQQVKMVYCSNCAKKFPSNMRFCPHCGDPYNPCPHCGTDNDQNAKRCVSCGAYLQSGAGVCPNCNAPLAPGSSFCGHCGYQVVASGDVCSRCGATLPPSVKFCPRCGNKR</sequence>
<proteinExistence type="predicted"/>
<dbReference type="Pfam" id="PF12773">
    <property type="entry name" value="DZR"/>
    <property type="match status" value="2"/>
</dbReference>
<accession>A0A9D2CCK2</accession>
<dbReference type="PANTHER" id="PTHR37826">
    <property type="entry name" value="FLOTILLIN BAND_7_5 DOMAIN PROTEIN"/>
    <property type="match status" value="1"/>
</dbReference>
<evidence type="ECO:0000313" key="4">
    <source>
        <dbReference type="Proteomes" id="UP000886844"/>
    </source>
</evidence>
<dbReference type="PANTHER" id="PTHR37826:SF2">
    <property type="entry name" value="ZINC-RIBBON DOMAIN-CONTAINING PROTEIN"/>
    <property type="match status" value="1"/>
</dbReference>
<evidence type="ECO:0000313" key="3">
    <source>
        <dbReference type="EMBL" id="HIY68675.1"/>
    </source>
</evidence>
<dbReference type="Proteomes" id="UP000886844">
    <property type="component" value="Unassembled WGS sequence"/>
</dbReference>